<proteinExistence type="predicted"/>
<name>A0ABN9VS11_9DINO</name>
<comment type="caution">
    <text evidence="1">The sequence shown here is derived from an EMBL/GenBank/DDBJ whole genome shotgun (WGS) entry which is preliminary data.</text>
</comment>
<protein>
    <submittedName>
        <fullName evidence="1">Uncharacterized protein</fullName>
    </submittedName>
</protein>
<accession>A0ABN9VS11</accession>
<keyword evidence="2" id="KW-1185">Reference proteome</keyword>
<dbReference type="Gene3D" id="1.25.40.10">
    <property type="entry name" value="Tetratricopeptide repeat domain"/>
    <property type="match status" value="1"/>
</dbReference>
<reference evidence="1" key="1">
    <citation type="submission" date="2023-10" db="EMBL/GenBank/DDBJ databases">
        <authorList>
            <person name="Chen Y."/>
            <person name="Shah S."/>
            <person name="Dougan E. K."/>
            <person name="Thang M."/>
            <person name="Chan C."/>
        </authorList>
    </citation>
    <scope>NUCLEOTIDE SEQUENCE [LARGE SCALE GENOMIC DNA]</scope>
</reference>
<sequence>GQVYQRRKSFAEAREAYRSAVQLDGSQHGCLANLAQLEAHAGNPTWRWISCSRPWRWTPRTRPTGPSSAGCARAPAREAAPGVVAGAAWRVAPGACRVAP</sequence>
<gene>
    <name evidence="1" type="ORF">PCOR1329_LOCUS60698</name>
</gene>
<evidence type="ECO:0000313" key="1">
    <source>
        <dbReference type="EMBL" id="CAK0876266.1"/>
    </source>
</evidence>
<organism evidence="1 2">
    <name type="scientific">Prorocentrum cordatum</name>
    <dbReference type="NCBI Taxonomy" id="2364126"/>
    <lineage>
        <taxon>Eukaryota</taxon>
        <taxon>Sar</taxon>
        <taxon>Alveolata</taxon>
        <taxon>Dinophyceae</taxon>
        <taxon>Prorocentrales</taxon>
        <taxon>Prorocentraceae</taxon>
        <taxon>Prorocentrum</taxon>
    </lineage>
</organism>
<evidence type="ECO:0000313" key="2">
    <source>
        <dbReference type="Proteomes" id="UP001189429"/>
    </source>
</evidence>
<dbReference type="EMBL" id="CAUYUJ010017614">
    <property type="protein sequence ID" value="CAK0876266.1"/>
    <property type="molecule type" value="Genomic_DNA"/>
</dbReference>
<dbReference type="InterPro" id="IPR011990">
    <property type="entry name" value="TPR-like_helical_dom_sf"/>
</dbReference>
<feature type="non-terminal residue" evidence="1">
    <location>
        <position position="1"/>
    </location>
</feature>
<feature type="non-terminal residue" evidence="1">
    <location>
        <position position="100"/>
    </location>
</feature>
<dbReference type="Proteomes" id="UP001189429">
    <property type="component" value="Unassembled WGS sequence"/>
</dbReference>